<comment type="caution">
    <text evidence="2">The sequence shown here is derived from an EMBL/GenBank/DDBJ whole genome shotgun (WGS) entry which is preliminary data.</text>
</comment>
<feature type="chain" id="PRO_5003898571" description="DUF2780 domain-containing protein" evidence="1">
    <location>
        <begin position="23"/>
        <end position="189"/>
    </location>
</feature>
<dbReference type="InterPro" id="IPR021302">
    <property type="entry name" value="DUF2780_VcgC/VcgE"/>
</dbReference>
<evidence type="ECO:0000313" key="2">
    <source>
        <dbReference type="EMBL" id="GAC31553.1"/>
    </source>
</evidence>
<dbReference type="EMBL" id="BAER01000017">
    <property type="protein sequence ID" value="GAC31553.1"/>
    <property type="molecule type" value="Genomic_DNA"/>
</dbReference>
<dbReference type="STRING" id="1129793.GPLA_0637"/>
<dbReference type="Pfam" id="PF11075">
    <property type="entry name" value="DUF2780"/>
    <property type="match status" value="1"/>
</dbReference>
<protein>
    <recommendedName>
        <fullName evidence="4">DUF2780 domain-containing protein</fullName>
    </recommendedName>
</protein>
<evidence type="ECO:0000313" key="3">
    <source>
        <dbReference type="Proteomes" id="UP000006322"/>
    </source>
</evidence>
<reference evidence="3" key="1">
    <citation type="journal article" date="2014" name="Environ. Microbiol.">
        <title>Comparative genomics of the marine bacterial genus Glaciecola reveals the high degree of genomic diversity and genomic characteristic for cold adaptation.</title>
        <authorList>
            <person name="Qin Q.L."/>
            <person name="Xie B.B."/>
            <person name="Yu Y."/>
            <person name="Shu Y.L."/>
            <person name="Rong J.C."/>
            <person name="Zhang Y.J."/>
            <person name="Zhao D.L."/>
            <person name="Chen X.L."/>
            <person name="Zhang X.Y."/>
            <person name="Chen B."/>
            <person name="Zhou B.C."/>
            <person name="Zhang Y.Z."/>
        </authorList>
    </citation>
    <scope>NUCLEOTIDE SEQUENCE [LARGE SCALE GENOMIC DNA]</scope>
    <source>
        <strain evidence="3">LMG 21857</strain>
    </source>
</reference>
<name>K6ZRT3_9ALTE</name>
<dbReference type="Proteomes" id="UP000006322">
    <property type="component" value="Unassembled WGS sequence"/>
</dbReference>
<keyword evidence="1" id="KW-0732">Signal</keyword>
<proteinExistence type="predicted"/>
<dbReference type="OrthoDB" id="6334940at2"/>
<accession>K6ZRT3</accession>
<evidence type="ECO:0000256" key="1">
    <source>
        <dbReference type="SAM" id="SignalP"/>
    </source>
</evidence>
<evidence type="ECO:0008006" key="4">
    <source>
        <dbReference type="Google" id="ProtNLM"/>
    </source>
</evidence>
<dbReference type="RefSeq" id="WP_007103357.1">
    <property type="nucleotide sequence ID" value="NZ_BAER01000017.1"/>
</dbReference>
<organism evidence="2 3">
    <name type="scientific">Paraglaciecola polaris LMG 21857</name>
    <dbReference type="NCBI Taxonomy" id="1129793"/>
    <lineage>
        <taxon>Bacteria</taxon>
        <taxon>Pseudomonadati</taxon>
        <taxon>Pseudomonadota</taxon>
        <taxon>Gammaproteobacteria</taxon>
        <taxon>Alteromonadales</taxon>
        <taxon>Alteromonadaceae</taxon>
        <taxon>Paraglaciecola</taxon>
    </lineage>
</organism>
<sequence length="189" mass="19457">MKNIPALLIATLTLTLSTHASAVSSLDKLKGLVDSTSSTESVAVASSTSESFDVSSLVSMVSDNLGVSETQSQGGLASIFDYAKSNLSGTDYTQLAGSLPGLDSLLAYAPDIATDSSSKSSGMSGLLSKASEYSSSLSAINELKQQFEALGLDTDMISSFVSQISTYISDDEDTQALLQSGLGKLTAIL</sequence>
<gene>
    <name evidence="2" type="ORF">GPLA_0637</name>
</gene>
<feature type="signal peptide" evidence="1">
    <location>
        <begin position="1"/>
        <end position="22"/>
    </location>
</feature>
<keyword evidence="3" id="KW-1185">Reference proteome</keyword>
<dbReference type="AlphaFoldDB" id="K6ZRT3"/>